<evidence type="ECO:0000256" key="1">
    <source>
        <dbReference type="ARBA" id="ARBA00009238"/>
    </source>
</evidence>
<dbReference type="SMART" id="SM00557">
    <property type="entry name" value="IG_FLMN"/>
    <property type="match status" value="13"/>
</dbReference>
<dbReference type="Gene3D" id="2.60.40.10">
    <property type="entry name" value="Immunoglobulins"/>
    <property type="match status" value="13"/>
</dbReference>
<dbReference type="PANTHER" id="PTHR38537">
    <property type="entry name" value="JITTERBUG, ISOFORM N"/>
    <property type="match status" value="1"/>
</dbReference>
<feature type="repeat" description="Filamin" evidence="3">
    <location>
        <begin position="746"/>
        <end position="840"/>
    </location>
</feature>
<feature type="repeat" description="Filamin" evidence="3">
    <location>
        <begin position="1250"/>
        <end position="1344"/>
    </location>
</feature>
<dbReference type="EMBL" id="JAJSOF020000036">
    <property type="protein sequence ID" value="KAJ4429011.1"/>
    <property type="molecule type" value="Genomic_DNA"/>
</dbReference>
<feature type="repeat" description="Filamin" evidence="3">
    <location>
        <begin position="1171"/>
        <end position="1249"/>
    </location>
</feature>
<dbReference type="Pfam" id="PF00630">
    <property type="entry name" value="Filamin"/>
    <property type="match status" value="13"/>
</dbReference>
<feature type="repeat" description="Filamin" evidence="3">
    <location>
        <begin position="387"/>
        <end position="481"/>
    </location>
</feature>
<feature type="repeat" description="Filamin" evidence="3">
    <location>
        <begin position="663"/>
        <end position="748"/>
    </location>
</feature>
<dbReference type="InterPro" id="IPR017868">
    <property type="entry name" value="Filamin/ABP280_repeat-like"/>
</dbReference>
<feature type="repeat" description="Filamin" evidence="3">
    <location>
        <begin position="566"/>
        <end position="659"/>
    </location>
</feature>
<dbReference type="InterPro" id="IPR013783">
    <property type="entry name" value="Ig-like_fold"/>
</dbReference>
<feature type="repeat" description="Filamin" evidence="3">
    <location>
        <begin position="14"/>
        <end position="108"/>
    </location>
</feature>
<feature type="repeat" description="Filamin" evidence="3">
    <location>
        <begin position="1111"/>
        <end position="1160"/>
    </location>
</feature>
<dbReference type="PROSITE" id="PS50194">
    <property type="entry name" value="FILAMIN_REPEAT"/>
    <property type="match status" value="13"/>
</dbReference>
<protein>
    <submittedName>
        <fullName evidence="4">Uncharacterized protein</fullName>
    </submittedName>
</protein>
<evidence type="ECO:0000256" key="2">
    <source>
        <dbReference type="ARBA" id="ARBA00022737"/>
    </source>
</evidence>
<name>A0ABQ8S4R9_PERAM</name>
<keyword evidence="5" id="KW-1185">Reference proteome</keyword>
<feature type="repeat" description="Filamin" evidence="3">
    <location>
        <begin position="850"/>
        <end position="929"/>
    </location>
</feature>
<feature type="repeat" description="Filamin" evidence="3">
    <location>
        <begin position="193"/>
        <end position="286"/>
    </location>
</feature>
<evidence type="ECO:0000313" key="4">
    <source>
        <dbReference type="EMBL" id="KAJ4429011.1"/>
    </source>
</evidence>
<keyword evidence="2" id="KW-0677">Repeat</keyword>
<dbReference type="InterPro" id="IPR014756">
    <property type="entry name" value="Ig_E-set"/>
</dbReference>
<dbReference type="PANTHER" id="PTHR38537:SF13">
    <property type="entry name" value="JITTERBUG, ISOFORM N"/>
    <property type="match status" value="1"/>
</dbReference>
<feature type="repeat" description="Filamin" evidence="3">
    <location>
        <begin position="320"/>
        <end position="387"/>
    </location>
</feature>
<dbReference type="InterPro" id="IPR001298">
    <property type="entry name" value="Filamin/ABP280_rpt"/>
</dbReference>
<evidence type="ECO:0000313" key="5">
    <source>
        <dbReference type="Proteomes" id="UP001148838"/>
    </source>
</evidence>
<dbReference type="Proteomes" id="UP001148838">
    <property type="component" value="Unassembled WGS sequence"/>
</dbReference>
<gene>
    <name evidence="4" type="ORF">ANN_26007</name>
</gene>
<accession>A0ABQ8S4R9</accession>
<comment type="similarity">
    <text evidence="1">Belongs to the filamin family.</text>
</comment>
<organism evidence="4 5">
    <name type="scientific">Periplaneta americana</name>
    <name type="common">American cockroach</name>
    <name type="synonym">Blatta americana</name>
    <dbReference type="NCBI Taxonomy" id="6978"/>
    <lineage>
        <taxon>Eukaryota</taxon>
        <taxon>Metazoa</taxon>
        <taxon>Ecdysozoa</taxon>
        <taxon>Arthropoda</taxon>
        <taxon>Hexapoda</taxon>
        <taxon>Insecta</taxon>
        <taxon>Pterygota</taxon>
        <taxon>Neoptera</taxon>
        <taxon>Polyneoptera</taxon>
        <taxon>Dictyoptera</taxon>
        <taxon>Blattodea</taxon>
        <taxon>Blattoidea</taxon>
        <taxon>Blattidae</taxon>
        <taxon>Blattinae</taxon>
        <taxon>Periplaneta</taxon>
    </lineage>
</organism>
<comment type="caution">
    <text evidence="4">The sequence shown here is derived from an EMBL/GenBank/DDBJ whole genome shotgun (WGS) entry which is preliminary data.</text>
</comment>
<reference evidence="4 5" key="1">
    <citation type="journal article" date="2022" name="Allergy">
        <title>Genome assembly and annotation of Periplaneta americana reveal a comprehensive cockroach allergen profile.</title>
        <authorList>
            <person name="Wang L."/>
            <person name="Xiong Q."/>
            <person name="Saelim N."/>
            <person name="Wang L."/>
            <person name="Nong W."/>
            <person name="Wan A.T."/>
            <person name="Shi M."/>
            <person name="Liu X."/>
            <person name="Cao Q."/>
            <person name="Hui J.H.L."/>
            <person name="Sookrung N."/>
            <person name="Leung T.F."/>
            <person name="Tungtrongchitr A."/>
            <person name="Tsui S.K.W."/>
        </authorList>
    </citation>
    <scope>NUCLEOTIDE SEQUENCE [LARGE SCALE GENOMIC DNA]</scope>
    <source>
        <strain evidence="4">PWHHKU_190912</strain>
    </source>
</reference>
<proteinExistence type="inferred from homology"/>
<feature type="repeat" description="Filamin" evidence="3">
    <location>
        <begin position="106"/>
        <end position="195"/>
    </location>
</feature>
<dbReference type="InterPro" id="IPR044801">
    <property type="entry name" value="Filamin"/>
</dbReference>
<sequence length="1386" mass="147865">MKVLLELAGSPWQVGVMTGPKMAVLGEAVRLVAAGTTAVFELSALGFNRDDIDVQIISPSKRPVTARLVEDKGGEFRVEFTPTEVGSHLVEVSVAGQKLPAGPLVAKVYNSALIRVTDVGSGVVGQPCQFRVDASQAGEGQLEISINEGEVPNHVQVVGGGRCLVSFTPEQTKPHLIDIKFNGETVPGCPFVCSVSDTSRVSLTLRNLELIPVNEVARFHMGVDGSGSAELAVSVRGPTTELPVKVTGNIHSGFTAEFTPRDVGAHSITVEYNGHPVSGTPFVAKAYDAKRVFVGPLPKGSVGKTLQFMGTCSGEPCGCVSVDASQAGEGNLEITISARGHNIPTQVHPQGNARFAVSFVPIEPTDHVISINFNKESVPGSPFLARVQGDSPHQILVSGPSLSSAAVGKTSFFTVSNVAGSVEDIEVNVEGPNGQSVPAQVKDTGSQTFQVEFTPRVAGEHRIAVAYRKVAIAGSPFSCKVYDVKAIRVKDVAKGIVAKPITFLVETSQAGPGNLEVTVNGGRVPTSAQAQGPHTYAISFTPREAIAHTVDLRFNGEDVPGSPFTCQVSEAARVLISGDGLEKVAVNRAAMFCVEADSSLGRPDVQVLSPSRRPLTVDVGVQAAGRYTVHFTPTDVGDHSVEVKLAGVHVEGSPFLVKAYDAAKVKVTDINSGVVGKPVFFSINASQAGAGNLEIIVSVNGRNVPNYVQSEGNAKFRVNFKPQEAAPHSLSVRFNGEPVPGSPFMCKVLDANQVLVSGSALKMSPLGRTAVVMVDPQLSAGDLGICDVTVTSPTGQTIPVRLTKTDKFTAEFVPTEVGRHSVSVILDGEPVKGSPFACNIYDVSKVKITGLVPSKVGKPATFTVDASEAGEGTLELVVSTDKSTVKAEVVACSRGLYDVTFVPHEPVPHFVNISFNEEDVPGSPFKCEVLELGVKEMRQMHRKESRMVTVRGEGLKDVVVGSTAYFDVDPKGMEGRIDMEVVGEKTIQITLNIGGSRALQAAVSIPDEEHCRGLKVSSVEAGGLHLVFLMHPSMLYRVQIRGHRWPVHAPDIFSLMIRIHQVGSMQTCIVAHKDEVRTNCTSEKLHVSFQYLVSVPLVIHSTSCEDVQIWPDGSHVPCYVKKLGSGLYRAEYRPQQVGIHSITVFHQEQPISKQPFTVEVFDPRQVKIIEMEEAFCHRAASFKVDTSGAGRGVLLASVRAAGQEVKHAIHELDSGQYQVIYHPKLAVPHRIDLKYNGLHTAGCPFEVSVKNPAVGQDVIATGLGLYQSRAGKVTSFVIETLGHPTKEFDVVITGPQGSAVPVRCYQQKDGNLLAEFTAHVAGTYKIDVTQGARAVRGSPYYCQVFDASKVKIEDVGTKSVAVNEKIAFKQSQNDGHVIICSGTSQI</sequence>
<dbReference type="SUPFAM" id="SSF81296">
    <property type="entry name" value="E set domains"/>
    <property type="match status" value="13"/>
</dbReference>
<evidence type="ECO:0000256" key="3">
    <source>
        <dbReference type="PROSITE-ProRule" id="PRU00087"/>
    </source>
</evidence>
<feature type="repeat" description="Filamin" evidence="3">
    <location>
        <begin position="492"/>
        <end position="568"/>
    </location>
</feature>